<comment type="caution">
    <text evidence="4">The sequence shown here is derived from an EMBL/GenBank/DDBJ whole genome shotgun (WGS) entry which is preliminary data.</text>
</comment>
<name>A0A8J2X0Z1_9STRA</name>
<organism evidence="4 5">
    <name type="scientific">Pelagomonas calceolata</name>
    <dbReference type="NCBI Taxonomy" id="35677"/>
    <lineage>
        <taxon>Eukaryota</taxon>
        <taxon>Sar</taxon>
        <taxon>Stramenopiles</taxon>
        <taxon>Ochrophyta</taxon>
        <taxon>Pelagophyceae</taxon>
        <taxon>Pelagomonadales</taxon>
        <taxon>Pelagomonadaceae</taxon>
        <taxon>Pelagomonas</taxon>
    </lineage>
</organism>
<gene>
    <name evidence="4" type="ORF">PECAL_4P14540</name>
</gene>
<dbReference type="GO" id="GO:0030544">
    <property type="term" value="F:Hsp70 protein binding"/>
    <property type="evidence" value="ECO:0007669"/>
    <property type="project" value="InterPro"/>
</dbReference>
<dbReference type="SMART" id="SM00717">
    <property type="entry name" value="SANT"/>
    <property type="match status" value="2"/>
</dbReference>
<feature type="domain" description="J" evidence="2">
    <location>
        <begin position="80"/>
        <end position="148"/>
    </location>
</feature>
<dbReference type="Pfam" id="PF21884">
    <property type="entry name" value="ZUO1-like_ZHD"/>
    <property type="match status" value="1"/>
</dbReference>
<accession>A0A8J2X0Z1</accession>
<dbReference type="GO" id="GO:0006450">
    <property type="term" value="P:regulation of translational fidelity"/>
    <property type="evidence" value="ECO:0007669"/>
    <property type="project" value="InterPro"/>
</dbReference>
<feature type="compositionally biased region" description="Basic and acidic residues" evidence="1">
    <location>
        <begin position="400"/>
        <end position="419"/>
    </location>
</feature>
<dbReference type="PANTHER" id="PTHR43999:SF1">
    <property type="entry name" value="DNAJ HOMOLOG SUBFAMILY C MEMBER 2"/>
    <property type="match status" value="1"/>
</dbReference>
<dbReference type="InterPro" id="IPR044634">
    <property type="entry name" value="Zuotin/DnaJC2"/>
</dbReference>
<feature type="compositionally biased region" description="Basic and acidic residues" evidence="1">
    <location>
        <begin position="268"/>
        <end position="327"/>
    </location>
</feature>
<dbReference type="AlphaFoldDB" id="A0A8J2X0Z1"/>
<dbReference type="Pfam" id="PF23082">
    <property type="entry name" value="Myb_DNA-binding_2"/>
    <property type="match status" value="1"/>
</dbReference>
<dbReference type="EMBL" id="CAKKNE010000004">
    <property type="protein sequence ID" value="CAH0374185.1"/>
    <property type="molecule type" value="Genomic_DNA"/>
</dbReference>
<evidence type="ECO:0000313" key="5">
    <source>
        <dbReference type="Proteomes" id="UP000789595"/>
    </source>
</evidence>
<dbReference type="InterPro" id="IPR001623">
    <property type="entry name" value="DnaJ_domain"/>
</dbReference>
<proteinExistence type="predicted"/>
<dbReference type="SUPFAM" id="SSF46565">
    <property type="entry name" value="Chaperone J-domain"/>
    <property type="match status" value="1"/>
</dbReference>
<dbReference type="Proteomes" id="UP000789595">
    <property type="component" value="Unassembled WGS sequence"/>
</dbReference>
<dbReference type="GO" id="GO:0043022">
    <property type="term" value="F:ribosome binding"/>
    <property type="evidence" value="ECO:0007669"/>
    <property type="project" value="InterPro"/>
</dbReference>
<dbReference type="GO" id="GO:0005829">
    <property type="term" value="C:cytosol"/>
    <property type="evidence" value="ECO:0007669"/>
    <property type="project" value="TreeGrafter"/>
</dbReference>
<feature type="domain" description="Myb-like" evidence="3">
    <location>
        <begin position="408"/>
        <end position="469"/>
    </location>
</feature>
<keyword evidence="5" id="KW-1185">Reference proteome</keyword>
<evidence type="ECO:0000259" key="3">
    <source>
        <dbReference type="PROSITE" id="PS50090"/>
    </source>
</evidence>
<evidence type="ECO:0008006" key="6">
    <source>
        <dbReference type="Google" id="ProtNLM"/>
    </source>
</evidence>
<dbReference type="Gene3D" id="1.10.287.110">
    <property type="entry name" value="DnaJ domain"/>
    <property type="match status" value="1"/>
</dbReference>
<sequence>MATVVICGGLGCIKRDVVPVGLAHALASERLRQATTDCTKDLQRSASLASLATSGSLNSLNDDDVGPTKAIDENDLDQTNYYELLGLEKSGIGVDSELVKRAYHKALLLYHPDKGSAKYDTDAVFLAVQKAYDILSDKTKRRAYDSTNEFDDTIPSGDHEDGFDFYATYGPVFRANARFAEKLPVPDLGDADSSERSVEAFYAYWVRFESWRDFDLETQTNEIHEEMDRYEKRHMKKENAKLAAKRKREEMERIILLVERSRQNDPRLKLFAQRREDAKREKREARERERQAKEDAVRAEQEALQQEKDRIAAEKASAAKKEKEENIKRKKAKRRAEKLLRKANDDSEEPMADLDFLKTVDNLTSEETCALAARLEEDSEGALADLRKLCTNPIKRKQPEKKVVKIDTTEKKKTPWSEEEKKCLDKACKRFKAGSMQRWEQIADYINTQLALDVPRSRQECIEQFQKPLVDPKQHAERVKQANQAPPPPVDGWSAEQQKQLEKALRDFPASMEKNERWSKIADAVSGKSKRDCVARFKELRAALKK</sequence>
<dbReference type="PROSITE" id="PS50076">
    <property type="entry name" value="DNAJ_2"/>
    <property type="match status" value="1"/>
</dbReference>
<dbReference type="PANTHER" id="PTHR43999">
    <property type="entry name" value="DNAJ HOMOLOG SUBFAMILY C MEMBER 2"/>
    <property type="match status" value="1"/>
</dbReference>
<evidence type="ECO:0000259" key="2">
    <source>
        <dbReference type="PROSITE" id="PS50076"/>
    </source>
</evidence>
<evidence type="ECO:0000256" key="1">
    <source>
        <dbReference type="SAM" id="MobiDB-lite"/>
    </source>
</evidence>
<feature type="region of interest" description="Disordered" evidence="1">
    <location>
        <begin position="472"/>
        <end position="499"/>
    </location>
</feature>
<dbReference type="Gene3D" id="1.10.10.60">
    <property type="entry name" value="Homeodomain-like"/>
    <property type="match status" value="2"/>
</dbReference>
<protein>
    <recommendedName>
        <fullName evidence="6">DnaJ homolog subfamily C member 2</fullName>
    </recommendedName>
</protein>
<dbReference type="InterPro" id="IPR036869">
    <property type="entry name" value="J_dom_sf"/>
</dbReference>
<feature type="domain" description="Myb-like" evidence="3">
    <location>
        <begin position="493"/>
        <end position="541"/>
    </location>
</feature>
<dbReference type="SUPFAM" id="SSF46689">
    <property type="entry name" value="Homeodomain-like"/>
    <property type="match status" value="2"/>
</dbReference>
<dbReference type="PROSITE" id="PS50090">
    <property type="entry name" value="MYB_LIKE"/>
    <property type="match status" value="2"/>
</dbReference>
<dbReference type="InterPro" id="IPR009057">
    <property type="entry name" value="Homeodomain-like_sf"/>
</dbReference>
<reference evidence="4" key="1">
    <citation type="submission" date="2021-11" db="EMBL/GenBank/DDBJ databases">
        <authorList>
            <consortium name="Genoscope - CEA"/>
            <person name="William W."/>
        </authorList>
    </citation>
    <scope>NUCLEOTIDE SEQUENCE</scope>
</reference>
<dbReference type="OrthoDB" id="1690618at2759"/>
<dbReference type="CDD" id="cd00167">
    <property type="entry name" value="SANT"/>
    <property type="match status" value="2"/>
</dbReference>
<dbReference type="CDD" id="cd06257">
    <property type="entry name" value="DnaJ"/>
    <property type="match status" value="1"/>
</dbReference>
<dbReference type="InterPro" id="IPR054076">
    <property type="entry name" value="ZUO1-like_ZHD"/>
</dbReference>
<dbReference type="SMART" id="SM00271">
    <property type="entry name" value="DnaJ"/>
    <property type="match status" value="1"/>
</dbReference>
<dbReference type="InterPro" id="IPR001005">
    <property type="entry name" value="SANT/Myb"/>
</dbReference>
<feature type="region of interest" description="Disordered" evidence="1">
    <location>
        <begin position="268"/>
        <end position="334"/>
    </location>
</feature>
<dbReference type="Pfam" id="PF00226">
    <property type="entry name" value="DnaJ"/>
    <property type="match status" value="1"/>
</dbReference>
<feature type="region of interest" description="Disordered" evidence="1">
    <location>
        <begin position="399"/>
        <end position="419"/>
    </location>
</feature>
<evidence type="ECO:0000313" key="4">
    <source>
        <dbReference type="EMBL" id="CAH0374185.1"/>
    </source>
</evidence>
<dbReference type="PRINTS" id="PR00625">
    <property type="entry name" value="JDOMAIN"/>
</dbReference>
<dbReference type="GO" id="GO:0051083">
    <property type="term" value="P:'de novo' cotranslational protein folding"/>
    <property type="evidence" value="ECO:0007669"/>
    <property type="project" value="InterPro"/>
</dbReference>